<dbReference type="AlphaFoldDB" id="A0A2N9G814"/>
<feature type="region of interest" description="Disordered" evidence="1">
    <location>
        <begin position="261"/>
        <end position="288"/>
    </location>
</feature>
<feature type="compositionally biased region" description="Polar residues" evidence="1">
    <location>
        <begin position="270"/>
        <end position="280"/>
    </location>
</feature>
<proteinExistence type="predicted"/>
<protein>
    <submittedName>
        <fullName evidence="2">Uncharacterized protein</fullName>
    </submittedName>
</protein>
<feature type="region of interest" description="Disordered" evidence="1">
    <location>
        <begin position="1"/>
        <end position="23"/>
    </location>
</feature>
<accession>A0A2N9G814</accession>
<dbReference type="EMBL" id="OIVN01001581">
    <property type="protein sequence ID" value="SPC95590.1"/>
    <property type="molecule type" value="Genomic_DNA"/>
</dbReference>
<reference evidence="2" key="1">
    <citation type="submission" date="2018-02" db="EMBL/GenBank/DDBJ databases">
        <authorList>
            <person name="Cohen D.B."/>
            <person name="Kent A.D."/>
        </authorList>
    </citation>
    <scope>NUCLEOTIDE SEQUENCE</scope>
</reference>
<evidence type="ECO:0000313" key="2">
    <source>
        <dbReference type="EMBL" id="SPC95590.1"/>
    </source>
</evidence>
<sequence length="288" mass="33373">MKRLSRNPLSAVGRSQSSAWVRRSHLEDYEPPRHSLTLEPPRHSVSLEAPFHSLPLEPPFHSLPLEPPRPSFFTQTRRTESKSGILGHFRALFSSHNGGACHRKDKHTHEPTNEERNMLQKVKEIRARDELKISNVVKSNGRNYWNKNTLEEPESTRYYIEDHGTQQPPRHSLSSRYIENYSSGWQPTDQIEEVEPPQSLTSPLHYGLPGWQPTEIEEVEPPPYLTWQPTQIEEVEPPQSLTWRPTQIKEVEAPHYLTWQPTQIEEAPHSLTSPPHTLTSRTRRPDQA</sequence>
<gene>
    <name evidence="2" type="ORF">FSB_LOCUS23472</name>
</gene>
<evidence type="ECO:0000256" key="1">
    <source>
        <dbReference type="SAM" id="MobiDB-lite"/>
    </source>
</evidence>
<organism evidence="2">
    <name type="scientific">Fagus sylvatica</name>
    <name type="common">Beechnut</name>
    <dbReference type="NCBI Taxonomy" id="28930"/>
    <lineage>
        <taxon>Eukaryota</taxon>
        <taxon>Viridiplantae</taxon>
        <taxon>Streptophyta</taxon>
        <taxon>Embryophyta</taxon>
        <taxon>Tracheophyta</taxon>
        <taxon>Spermatophyta</taxon>
        <taxon>Magnoliopsida</taxon>
        <taxon>eudicotyledons</taxon>
        <taxon>Gunneridae</taxon>
        <taxon>Pentapetalae</taxon>
        <taxon>rosids</taxon>
        <taxon>fabids</taxon>
        <taxon>Fagales</taxon>
        <taxon>Fagaceae</taxon>
        <taxon>Fagus</taxon>
    </lineage>
</organism>
<name>A0A2N9G814_FAGSY</name>